<sequence length="347" mass="37455">MRIAQPVLKVAPVELEKKAPYALHPMGRSSYGGLHTGRLVLSSLPSFTAYRAKVVIGDLNDTAGKQTVAEIEAAGGTATSIKCNVVVWDDLVALFEHAITKYQSIDIVIPNAGITDRGDFDSLVFKDGKPVEQKALAIDINVTAVLKTVQLAQHYMTIGQKESDLKSIVLIGSMASWIGIPKAPLYSCSKHAILGLMRSLTKPLAFKGIRVAVIHPFFADTNILPTAVKLFLAGIPLVPVTRVAGAIFYAATDPDPATNGSCWLLPDDGPVFLLKKEELKLGVYEMIDSRVNAAFKGAKGAQFYIRLTKDVWRNCAPLRQLGLVGLVGAIAWTNRTQIIGLVSQYTS</sequence>
<proteinExistence type="inferred from homology"/>
<organism evidence="4 5">
    <name type="scientific">Ephemerocybe angulata</name>
    <dbReference type="NCBI Taxonomy" id="980116"/>
    <lineage>
        <taxon>Eukaryota</taxon>
        <taxon>Fungi</taxon>
        <taxon>Dikarya</taxon>
        <taxon>Basidiomycota</taxon>
        <taxon>Agaricomycotina</taxon>
        <taxon>Agaricomycetes</taxon>
        <taxon>Agaricomycetidae</taxon>
        <taxon>Agaricales</taxon>
        <taxon>Agaricineae</taxon>
        <taxon>Psathyrellaceae</taxon>
        <taxon>Ephemerocybe</taxon>
    </lineage>
</organism>
<dbReference type="PANTHER" id="PTHR44229:SF4">
    <property type="entry name" value="15-HYDROXYPROSTAGLANDIN DEHYDROGENASE [NAD(+)]"/>
    <property type="match status" value="1"/>
</dbReference>
<dbReference type="EMBL" id="JAACJK010000163">
    <property type="protein sequence ID" value="KAF5326272.1"/>
    <property type="molecule type" value="Genomic_DNA"/>
</dbReference>
<evidence type="ECO:0000256" key="2">
    <source>
        <dbReference type="ARBA" id="ARBA00023002"/>
    </source>
</evidence>
<name>A0A8H5BQ32_9AGAR</name>
<dbReference type="InterPro" id="IPR036291">
    <property type="entry name" value="NAD(P)-bd_dom_sf"/>
</dbReference>
<dbReference type="GO" id="GO:0005737">
    <property type="term" value="C:cytoplasm"/>
    <property type="evidence" value="ECO:0007669"/>
    <property type="project" value="TreeGrafter"/>
</dbReference>
<dbReference type="Gene3D" id="3.40.50.720">
    <property type="entry name" value="NAD(P)-binding Rossmann-like Domain"/>
    <property type="match status" value="1"/>
</dbReference>
<dbReference type="PRINTS" id="PR00081">
    <property type="entry name" value="GDHRDH"/>
</dbReference>
<keyword evidence="5" id="KW-1185">Reference proteome</keyword>
<comment type="caution">
    <text evidence="4">The sequence shown here is derived from an EMBL/GenBank/DDBJ whole genome shotgun (WGS) entry which is preliminary data.</text>
</comment>
<evidence type="ECO:0008006" key="6">
    <source>
        <dbReference type="Google" id="ProtNLM"/>
    </source>
</evidence>
<reference evidence="4 5" key="1">
    <citation type="journal article" date="2020" name="ISME J.">
        <title>Uncovering the hidden diversity of litter-decomposition mechanisms in mushroom-forming fungi.</title>
        <authorList>
            <person name="Floudas D."/>
            <person name="Bentzer J."/>
            <person name="Ahren D."/>
            <person name="Johansson T."/>
            <person name="Persson P."/>
            <person name="Tunlid A."/>
        </authorList>
    </citation>
    <scope>NUCLEOTIDE SEQUENCE [LARGE SCALE GENOMIC DNA]</scope>
    <source>
        <strain evidence="4 5">CBS 175.51</strain>
    </source>
</reference>
<gene>
    <name evidence="4" type="ORF">D9611_000380</name>
</gene>
<dbReference type="PANTHER" id="PTHR44229">
    <property type="entry name" value="15-HYDROXYPROSTAGLANDIN DEHYDROGENASE [NAD(+)]"/>
    <property type="match status" value="1"/>
</dbReference>
<dbReference type="AlphaFoldDB" id="A0A8H5BQ32"/>
<keyword evidence="2" id="KW-0560">Oxidoreductase</keyword>
<comment type="similarity">
    <text evidence="1 3">Belongs to the short-chain dehydrogenases/reductases (SDR) family.</text>
</comment>
<protein>
    <recommendedName>
        <fullName evidence="6">NAD(P)-binding protein</fullName>
    </recommendedName>
</protein>
<evidence type="ECO:0000256" key="3">
    <source>
        <dbReference type="RuleBase" id="RU000363"/>
    </source>
</evidence>
<dbReference type="GO" id="GO:0016616">
    <property type="term" value="F:oxidoreductase activity, acting on the CH-OH group of donors, NAD or NADP as acceptor"/>
    <property type="evidence" value="ECO:0007669"/>
    <property type="project" value="TreeGrafter"/>
</dbReference>
<evidence type="ECO:0000256" key="1">
    <source>
        <dbReference type="ARBA" id="ARBA00006484"/>
    </source>
</evidence>
<accession>A0A8H5BQ32</accession>
<dbReference type="SUPFAM" id="SSF51735">
    <property type="entry name" value="NAD(P)-binding Rossmann-fold domains"/>
    <property type="match status" value="1"/>
</dbReference>
<evidence type="ECO:0000313" key="5">
    <source>
        <dbReference type="Proteomes" id="UP000541558"/>
    </source>
</evidence>
<dbReference type="InterPro" id="IPR002347">
    <property type="entry name" value="SDR_fam"/>
</dbReference>
<dbReference type="Proteomes" id="UP000541558">
    <property type="component" value="Unassembled WGS sequence"/>
</dbReference>
<dbReference type="Pfam" id="PF00106">
    <property type="entry name" value="adh_short"/>
    <property type="match status" value="1"/>
</dbReference>
<dbReference type="OrthoDB" id="5371740at2759"/>
<dbReference type="PRINTS" id="PR00080">
    <property type="entry name" value="SDRFAMILY"/>
</dbReference>
<evidence type="ECO:0000313" key="4">
    <source>
        <dbReference type="EMBL" id="KAF5326272.1"/>
    </source>
</evidence>